<dbReference type="Pfam" id="PF00035">
    <property type="entry name" value="dsrm"/>
    <property type="match status" value="1"/>
</dbReference>
<keyword evidence="11 15" id="KW-0255">Endonuclease</keyword>
<dbReference type="HAMAP" id="MF_00104">
    <property type="entry name" value="RNase_III"/>
    <property type="match status" value="1"/>
</dbReference>
<evidence type="ECO:0000256" key="12">
    <source>
        <dbReference type="ARBA" id="ARBA00022801"/>
    </source>
</evidence>
<dbReference type="PANTHER" id="PTHR11207:SF0">
    <property type="entry name" value="RIBONUCLEASE 3"/>
    <property type="match status" value="1"/>
</dbReference>
<evidence type="ECO:0000256" key="9">
    <source>
        <dbReference type="ARBA" id="ARBA00022722"/>
    </source>
</evidence>
<comment type="similarity">
    <text evidence="3">Belongs to the ribonuclease III family.</text>
</comment>
<evidence type="ECO:0000256" key="5">
    <source>
        <dbReference type="ARBA" id="ARBA00022490"/>
    </source>
</evidence>
<comment type="catalytic activity">
    <reaction evidence="1 15">
        <text>Endonucleolytic cleavage to 5'-phosphomonoester.</text>
        <dbReference type="EC" id="3.1.26.3"/>
    </reaction>
</comment>
<dbReference type="GO" id="GO:0019843">
    <property type="term" value="F:rRNA binding"/>
    <property type="evidence" value="ECO:0007669"/>
    <property type="project" value="UniProtKB-KW"/>
</dbReference>
<comment type="cofactor">
    <cofactor evidence="15">
        <name>Mg(2+)</name>
        <dbReference type="ChEBI" id="CHEBI:18420"/>
    </cofactor>
</comment>
<keyword evidence="13 15" id="KW-0460">Magnesium</keyword>
<feature type="active site" evidence="15">
    <location>
        <position position="120"/>
    </location>
</feature>
<dbReference type="PANTHER" id="PTHR11207">
    <property type="entry name" value="RIBONUCLEASE III"/>
    <property type="match status" value="1"/>
</dbReference>
<dbReference type="SUPFAM" id="SSF69065">
    <property type="entry name" value="RNase III domain-like"/>
    <property type="match status" value="1"/>
</dbReference>
<evidence type="ECO:0000256" key="1">
    <source>
        <dbReference type="ARBA" id="ARBA00000109"/>
    </source>
</evidence>
<keyword evidence="7 15" id="KW-0507">mRNA processing</keyword>
<keyword evidence="10 15" id="KW-0479">Metal-binding</keyword>
<sequence length="224" mass="25015">MHDMKQLEQALGYHFQNPALLETALTHTSYANEARRGTKHNERLEFLGDSVLSIVVADYLFTHNDLPEGELTRMRASLVCESALFGFAQKIRLGDYLRLGHGEELGGGRHRPSVVSDAFEAVIAALYLDGGIEPARRFILPFVTQALTCKNTEDDYKTKLQEIIQQNPEERLSYVVTDESGPDHDKHFVVQVHLNSNCIGTGEGHSKKQAEQMAAKEALSLMGY</sequence>
<organism evidence="18 19">
    <name type="scientific">Candidatus Ruthenibacterium merdavium</name>
    <dbReference type="NCBI Taxonomy" id="2838752"/>
    <lineage>
        <taxon>Bacteria</taxon>
        <taxon>Bacillati</taxon>
        <taxon>Bacillota</taxon>
        <taxon>Clostridia</taxon>
        <taxon>Eubacteriales</taxon>
        <taxon>Oscillospiraceae</taxon>
        <taxon>Ruthenibacterium</taxon>
    </lineage>
</organism>
<dbReference type="GO" id="GO:0004525">
    <property type="term" value="F:ribonuclease III activity"/>
    <property type="evidence" value="ECO:0007669"/>
    <property type="project" value="UniProtKB-UniRule"/>
</dbReference>
<dbReference type="GO" id="GO:0042802">
    <property type="term" value="F:identical protein binding"/>
    <property type="evidence" value="ECO:0007669"/>
    <property type="project" value="UniProtKB-ARBA"/>
</dbReference>
<dbReference type="InterPro" id="IPR011907">
    <property type="entry name" value="RNase_III"/>
</dbReference>
<dbReference type="GO" id="GO:0005737">
    <property type="term" value="C:cytoplasm"/>
    <property type="evidence" value="ECO:0007669"/>
    <property type="project" value="UniProtKB-SubCell"/>
</dbReference>
<accession>A0A9D2Q5A6</accession>
<feature type="active site" evidence="15">
    <location>
        <position position="49"/>
    </location>
</feature>
<dbReference type="PROSITE" id="PS00517">
    <property type="entry name" value="RNASE_3_1"/>
    <property type="match status" value="1"/>
</dbReference>
<evidence type="ECO:0000313" key="19">
    <source>
        <dbReference type="Proteomes" id="UP000823918"/>
    </source>
</evidence>
<evidence type="ECO:0000256" key="4">
    <source>
        <dbReference type="ARBA" id="ARBA00011738"/>
    </source>
</evidence>
<comment type="caution">
    <text evidence="18">The sequence shown here is derived from an EMBL/GenBank/DDBJ whole genome shotgun (WGS) entry which is preliminary data.</text>
</comment>
<comment type="subunit">
    <text evidence="4 15">Homodimer.</text>
</comment>
<dbReference type="NCBIfam" id="TIGR02191">
    <property type="entry name" value="RNaseIII"/>
    <property type="match status" value="1"/>
</dbReference>
<feature type="binding site" evidence="15">
    <location>
        <position position="45"/>
    </location>
    <ligand>
        <name>Mg(2+)</name>
        <dbReference type="ChEBI" id="CHEBI:18420"/>
    </ligand>
</feature>
<proteinExistence type="inferred from homology"/>
<evidence type="ECO:0000256" key="7">
    <source>
        <dbReference type="ARBA" id="ARBA00022664"/>
    </source>
</evidence>
<dbReference type="GO" id="GO:0010468">
    <property type="term" value="P:regulation of gene expression"/>
    <property type="evidence" value="ECO:0007669"/>
    <property type="project" value="TreeGrafter"/>
</dbReference>
<evidence type="ECO:0000259" key="16">
    <source>
        <dbReference type="PROSITE" id="PS50137"/>
    </source>
</evidence>
<keyword evidence="6 15" id="KW-0698">rRNA processing</keyword>
<evidence type="ECO:0000256" key="13">
    <source>
        <dbReference type="ARBA" id="ARBA00022842"/>
    </source>
</evidence>
<dbReference type="SMART" id="SM00358">
    <property type="entry name" value="DSRM"/>
    <property type="match status" value="1"/>
</dbReference>
<keyword evidence="8 15" id="KW-0819">tRNA processing</keyword>
<dbReference type="GO" id="GO:0003725">
    <property type="term" value="F:double-stranded RNA binding"/>
    <property type="evidence" value="ECO:0007669"/>
    <property type="project" value="TreeGrafter"/>
</dbReference>
<comment type="subcellular location">
    <subcellularLocation>
        <location evidence="2 15">Cytoplasm</location>
    </subcellularLocation>
</comment>
<evidence type="ECO:0000256" key="2">
    <source>
        <dbReference type="ARBA" id="ARBA00004496"/>
    </source>
</evidence>
<name>A0A9D2Q5A6_9FIRM</name>
<evidence type="ECO:0000256" key="10">
    <source>
        <dbReference type="ARBA" id="ARBA00022723"/>
    </source>
</evidence>
<keyword evidence="15" id="KW-0699">rRNA-binding</keyword>
<keyword evidence="12 15" id="KW-0378">Hydrolase</keyword>
<dbReference type="InterPro" id="IPR000999">
    <property type="entry name" value="RNase_III_dom"/>
</dbReference>
<evidence type="ECO:0000256" key="11">
    <source>
        <dbReference type="ARBA" id="ARBA00022759"/>
    </source>
</evidence>
<evidence type="ECO:0000256" key="14">
    <source>
        <dbReference type="ARBA" id="ARBA00022884"/>
    </source>
</evidence>
<dbReference type="SMART" id="SM00535">
    <property type="entry name" value="RIBOc"/>
    <property type="match status" value="1"/>
</dbReference>
<dbReference type="FunFam" id="1.10.1520.10:FF:000001">
    <property type="entry name" value="Ribonuclease 3"/>
    <property type="match status" value="1"/>
</dbReference>
<evidence type="ECO:0000259" key="17">
    <source>
        <dbReference type="PROSITE" id="PS50142"/>
    </source>
</evidence>
<dbReference type="EMBL" id="DWWA01000018">
    <property type="protein sequence ID" value="HJC71751.1"/>
    <property type="molecule type" value="Genomic_DNA"/>
</dbReference>
<protein>
    <recommendedName>
        <fullName evidence="15">Ribonuclease 3</fullName>
        <ecNumber evidence="15">3.1.26.3</ecNumber>
    </recommendedName>
    <alternativeName>
        <fullName evidence="15">Ribonuclease III</fullName>
        <shortName evidence="15">RNase III</shortName>
    </alternativeName>
</protein>
<dbReference type="GO" id="GO:0006397">
    <property type="term" value="P:mRNA processing"/>
    <property type="evidence" value="ECO:0007669"/>
    <property type="project" value="UniProtKB-UniRule"/>
</dbReference>
<keyword evidence="14 15" id="KW-0694">RNA-binding</keyword>
<dbReference type="Pfam" id="PF14622">
    <property type="entry name" value="Ribonucleas_3_3"/>
    <property type="match status" value="1"/>
</dbReference>
<dbReference type="GO" id="GO:0006364">
    <property type="term" value="P:rRNA processing"/>
    <property type="evidence" value="ECO:0007669"/>
    <property type="project" value="UniProtKB-UniRule"/>
</dbReference>
<dbReference type="CDD" id="cd00593">
    <property type="entry name" value="RIBOc"/>
    <property type="match status" value="1"/>
</dbReference>
<dbReference type="Proteomes" id="UP000823918">
    <property type="component" value="Unassembled WGS sequence"/>
</dbReference>
<dbReference type="FunFam" id="3.30.160.20:FF:000003">
    <property type="entry name" value="Ribonuclease 3"/>
    <property type="match status" value="1"/>
</dbReference>
<gene>
    <name evidence="15 18" type="primary">rnc</name>
    <name evidence="18" type="ORF">H9698_03015</name>
</gene>
<dbReference type="AlphaFoldDB" id="A0A9D2Q5A6"/>
<comment type="function">
    <text evidence="15">Digests double-stranded RNA. Involved in the processing of primary rRNA transcript to yield the immediate precursors to the large and small rRNAs (23S and 16S). Processes some mRNAs, and tRNAs when they are encoded in the rRNA operon. Processes pre-crRNA and tracrRNA of type II CRISPR loci if present in the organism.</text>
</comment>
<dbReference type="PROSITE" id="PS50142">
    <property type="entry name" value="RNASE_3_2"/>
    <property type="match status" value="1"/>
</dbReference>
<feature type="binding site" evidence="15">
    <location>
        <position position="120"/>
    </location>
    <ligand>
        <name>Mg(2+)</name>
        <dbReference type="ChEBI" id="CHEBI:18420"/>
    </ligand>
</feature>
<reference evidence="18" key="2">
    <citation type="submission" date="2021-04" db="EMBL/GenBank/DDBJ databases">
        <authorList>
            <person name="Gilroy R."/>
        </authorList>
    </citation>
    <scope>NUCLEOTIDE SEQUENCE</scope>
    <source>
        <strain evidence="18">5933</strain>
    </source>
</reference>
<evidence type="ECO:0000256" key="8">
    <source>
        <dbReference type="ARBA" id="ARBA00022694"/>
    </source>
</evidence>
<evidence type="ECO:0000256" key="6">
    <source>
        <dbReference type="ARBA" id="ARBA00022552"/>
    </source>
</evidence>
<dbReference type="EC" id="3.1.26.3" evidence="15"/>
<keyword evidence="5 15" id="KW-0963">Cytoplasm</keyword>
<dbReference type="InterPro" id="IPR036389">
    <property type="entry name" value="RNase_III_sf"/>
</dbReference>
<dbReference type="CDD" id="cd10845">
    <property type="entry name" value="DSRM_RNAse_III_family"/>
    <property type="match status" value="1"/>
</dbReference>
<dbReference type="InterPro" id="IPR014720">
    <property type="entry name" value="dsRBD_dom"/>
</dbReference>
<reference evidence="18" key="1">
    <citation type="journal article" date="2021" name="PeerJ">
        <title>Extensive microbial diversity within the chicken gut microbiome revealed by metagenomics and culture.</title>
        <authorList>
            <person name="Gilroy R."/>
            <person name="Ravi A."/>
            <person name="Getino M."/>
            <person name="Pursley I."/>
            <person name="Horton D.L."/>
            <person name="Alikhan N.F."/>
            <person name="Baker D."/>
            <person name="Gharbi K."/>
            <person name="Hall N."/>
            <person name="Watson M."/>
            <person name="Adriaenssens E.M."/>
            <person name="Foster-Nyarko E."/>
            <person name="Jarju S."/>
            <person name="Secka A."/>
            <person name="Antonio M."/>
            <person name="Oren A."/>
            <person name="Chaudhuri R.R."/>
            <person name="La Ragione R."/>
            <person name="Hildebrand F."/>
            <person name="Pallen M.J."/>
        </authorList>
    </citation>
    <scope>NUCLEOTIDE SEQUENCE</scope>
    <source>
        <strain evidence="18">5933</strain>
    </source>
</reference>
<feature type="domain" description="DRBM" evidence="16">
    <location>
        <begin position="155"/>
        <end position="224"/>
    </location>
</feature>
<evidence type="ECO:0000256" key="15">
    <source>
        <dbReference type="HAMAP-Rule" id="MF_00104"/>
    </source>
</evidence>
<dbReference type="Gene3D" id="1.10.1520.10">
    <property type="entry name" value="Ribonuclease III domain"/>
    <property type="match status" value="1"/>
</dbReference>
<dbReference type="GO" id="GO:0046872">
    <property type="term" value="F:metal ion binding"/>
    <property type="evidence" value="ECO:0007669"/>
    <property type="project" value="UniProtKB-KW"/>
</dbReference>
<evidence type="ECO:0000256" key="3">
    <source>
        <dbReference type="ARBA" id="ARBA00010183"/>
    </source>
</evidence>
<feature type="binding site" evidence="15">
    <location>
        <position position="117"/>
    </location>
    <ligand>
        <name>Mg(2+)</name>
        <dbReference type="ChEBI" id="CHEBI:18420"/>
    </ligand>
</feature>
<dbReference type="GO" id="GO:0008033">
    <property type="term" value="P:tRNA processing"/>
    <property type="evidence" value="ECO:0007669"/>
    <property type="project" value="UniProtKB-KW"/>
</dbReference>
<dbReference type="SUPFAM" id="SSF54768">
    <property type="entry name" value="dsRNA-binding domain-like"/>
    <property type="match status" value="1"/>
</dbReference>
<evidence type="ECO:0000313" key="18">
    <source>
        <dbReference type="EMBL" id="HJC71751.1"/>
    </source>
</evidence>
<dbReference type="PROSITE" id="PS50137">
    <property type="entry name" value="DS_RBD"/>
    <property type="match status" value="1"/>
</dbReference>
<keyword evidence="9 15" id="KW-0540">Nuclease</keyword>
<dbReference type="Gene3D" id="3.30.160.20">
    <property type="match status" value="1"/>
</dbReference>
<feature type="domain" description="RNase III" evidence="17">
    <location>
        <begin position="4"/>
        <end position="131"/>
    </location>
</feature>